<accession>A0A816U278</accession>
<protein>
    <recommendedName>
        <fullName evidence="1">Endonuclease/exonuclease/phosphatase domain-containing protein</fullName>
    </recommendedName>
</protein>
<dbReference type="Gene3D" id="3.60.10.10">
    <property type="entry name" value="Endonuclease/exonuclease/phosphatase"/>
    <property type="match status" value="1"/>
</dbReference>
<comment type="caution">
    <text evidence="2">The sequence shown here is derived from an EMBL/GenBank/DDBJ whole genome shotgun (WGS) entry which is preliminary data.</text>
</comment>
<feature type="domain" description="Endonuclease/exonuclease/phosphatase" evidence="1">
    <location>
        <begin position="236"/>
        <end position="337"/>
    </location>
</feature>
<proteinExistence type="predicted"/>
<dbReference type="Proteomes" id="UP000663887">
    <property type="component" value="Unassembled WGS sequence"/>
</dbReference>
<dbReference type="SUPFAM" id="SSF56219">
    <property type="entry name" value="DNase I-like"/>
    <property type="match status" value="1"/>
</dbReference>
<dbReference type="Pfam" id="PF14529">
    <property type="entry name" value="Exo_endo_phos_2"/>
    <property type="match status" value="1"/>
</dbReference>
<dbReference type="PANTHER" id="PTHR36688:SF2">
    <property type="entry name" value="ENDONUCLEASE_EXONUCLEASE_PHOSPHATASE DOMAIN-CONTAINING PROTEIN"/>
    <property type="match status" value="1"/>
</dbReference>
<dbReference type="InterPro" id="IPR036691">
    <property type="entry name" value="Endo/exonu/phosph_ase_sf"/>
</dbReference>
<reference evidence="2" key="1">
    <citation type="submission" date="2021-02" db="EMBL/GenBank/DDBJ databases">
        <authorList>
            <person name="Nowell W R."/>
        </authorList>
    </citation>
    <scope>NUCLEOTIDE SEQUENCE</scope>
</reference>
<dbReference type="InterPro" id="IPR005135">
    <property type="entry name" value="Endo/exonuclease/phosphatase"/>
</dbReference>
<dbReference type="PANTHER" id="PTHR36688">
    <property type="entry name" value="ENDO/EXONUCLEASE/PHOSPHATASE DOMAIN-CONTAINING PROTEIN"/>
    <property type="match status" value="1"/>
</dbReference>
<dbReference type="GO" id="GO:0003824">
    <property type="term" value="F:catalytic activity"/>
    <property type="evidence" value="ECO:0007669"/>
    <property type="project" value="InterPro"/>
</dbReference>
<gene>
    <name evidence="2" type="ORF">XDN619_LOCUS19642</name>
</gene>
<name>A0A816U278_9BILA</name>
<dbReference type="InterPro" id="IPR052560">
    <property type="entry name" value="RdDP_mobile_element"/>
</dbReference>
<sequence length="643" mass="75089">MPCNTTISVGAKRRCKQNFGIGKLHRNDYTNQQHVFSMKDQDFLPLGESKKPRQAIWNHVQTEVRTDDSLCSKTLLLINENLVAMHNIEQALHQLSQWNFSTNDQKLVCQVLNEWYSSKSLNSVLNQWENNRKTIHSRINVPLKLICYNVEGWGTRALEVIELVYKTEASICIFTEVGELWNTNKLPHFNIFYQKGTNHSGGVCIAVGKYLKASRIEIDIPNTVVIDITGLSEPVRIIGIYWPNSQKRNLDDILPLIVEGTILTGDFNATVRGWSSPATDKRGAVVKDWIEENNLKYIPSTSHSSKRSMRNIDLSFSNMTTISCETLHLGTSDHWPIVLICENIFFDMKGTFSHTNWRVFEAILVLLQTFWVEEQKRTTLDEWYCQYVRFIAAAKNRLTKWEQKEKYRPILPYHIIEKLKEARKIRNKYYHLRQRGVLCEETRVLLRVMSREIKNEIGKYKAAQWPEFLVKIQQTHEKKDKMFCTYLSRIYKTRTLPFYRLLSGNKLLSEHDEIMKELHKHYSEQFKTPLIDYSDANEVKIDNECNEISRMLSNSTGKMEKTSIEEIRRLIRSLKPKKSAGCDQVSNYMIKRLPPIYIECLVNCFNKWLSECRYPDVWKLAKIVTLNKLKAGVPKCDETRPIS</sequence>
<dbReference type="AlphaFoldDB" id="A0A816U278"/>
<dbReference type="EMBL" id="CAJNRG010008605">
    <property type="protein sequence ID" value="CAF2105423.1"/>
    <property type="molecule type" value="Genomic_DNA"/>
</dbReference>
<evidence type="ECO:0000259" key="1">
    <source>
        <dbReference type="Pfam" id="PF14529"/>
    </source>
</evidence>
<organism evidence="2 3">
    <name type="scientific">Rotaria magnacalcarata</name>
    <dbReference type="NCBI Taxonomy" id="392030"/>
    <lineage>
        <taxon>Eukaryota</taxon>
        <taxon>Metazoa</taxon>
        <taxon>Spiralia</taxon>
        <taxon>Gnathifera</taxon>
        <taxon>Rotifera</taxon>
        <taxon>Eurotatoria</taxon>
        <taxon>Bdelloidea</taxon>
        <taxon>Philodinida</taxon>
        <taxon>Philodinidae</taxon>
        <taxon>Rotaria</taxon>
    </lineage>
</organism>
<evidence type="ECO:0000313" key="2">
    <source>
        <dbReference type="EMBL" id="CAF2105423.1"/>
    </source>
</evidence>
<evidence type="ECO:0000313" key="3">
    <source>
        <dbReference type="Proteomes" id="UP000663887"/>
    </source>
</evidence>